<protein>
    <submittedName>
        <fullName evidence="2">Uncharacterized protein</fullName>
    </submittedName>
</protein>
<feature type="region of interest" description="Disordered" evidence="1">
    <location>
        <begin position="24"/>
        <end position="47"/>
    </location>
</feature>
<proteinExistence type="predicted"/>
<evidence type="ECO:0000313" key="2">
    <source>
        <dbReference type="EMBL" id="CAG8117601.1"/>
    </source>
</evidence>
<keyword evidence="3" id="KW-1185">Reference proteome</keyword>
<feature type="compositionally biased region" description="Basic residues" evidence="1">
    <location>
        <begin position="38"/>
        <end position="47"/>
    </location>
</feature>
<evidence type="ECO:0000313" key="3">
    <source>
        <dbReference type="Proteomes" id="UP001153618"/>
    </source>
</evidence>
<sequence length="133" mass="14258">MPSHGTHGGGRVLVAFGATSYVPVPVPGPGPGPIQHIGRQRRTTRRRSRQFRRWVQAAATEPVLLAPVNRTPAEYQAGASAHQGPIEPLESDTVDLAEDQLSSGSGKLLDTFHSYLASCQPPSPSIPIVFVWT</sequence>
<gene>
    <name evidence="2" type="ORF">POLS_LOCUS5138</name>
</gene>
<evidence type="ECO:0000256" key="1">
    <source>
        <dbReference type="SAM" id="MobiDB-lite"/>
    </source>
</evidence>
<dbReference type="EMBL" id="CAJVOS010000027">
    <property type="protein sequence ID" value="CAG8117601.1"/>
    <property type="molecule type" value="Genomic_DNA"/>
</dbReference>
<comment type="caution">
    <text evidence="2">The sequence shown here is derived from an EMBL/GenBank/DDBJ whole genome shotgun (WGS) entry which is preliminary data.</text>
</comment>
<dbReference type="Proteomes" id="UP001153618">
    <property type="component" value="Unassembled WGS sequence"/>
</dbReference>
<organism evidence="2 3">
    <name type="scientific">Penicillium olsonii</name>
    <dbReference type="NCBI Taxonomy" id="99116"/>
    <lineage>
        <taxon>Eukaryota</taxon>
        <taxon>Fungi</taxon>
        <taxon>Dikarya</taxon>
        <taxon>Ascomycota</taxon>
        <taxon>Pezizomycotina</taxon>
        <taxon>Eurotiomycetes</taxon>
        <taxon>Eurotiomycetidae</taxon>
        <taxon>Eurotiales</taxon>
        <taxon>Aspergillaceae</taxon>
        <taxon>Penicillium</taxon>
    </lineage>
</organism>
<dbReference type="AlphaFoldDB" id="A0A9W4HTQ0"/>
<reference evidence="2" key="1">
    <citation type="submission" date="2021-07" db="EMBL/GenBank/DDBJ databases">
        <authorList>
            <person name="Branca A.L. A."/>
        </authorList>
    </citation>
    <scope>NUCLEOTIDE SEQUENCE</scope>
</reference>
<accession>A0A9W4HTQ0</accession>
<name>A0A9W4HTQ0_PENOL</name>